<name>Q8C8W6_MOUSE</name>
<feature type="compositionally biased region" description="Low complexity" evidence="1">
    <location>
        <begin position="176"/>
        <end position="188"/>
    </location>
</feature>
<accession>Q8C8W6</accession>
<evidence type="ECO:0000313" key="3">
    <source>
        <dbReference type="MGI" id="MGI:1925118"/>
    </source>
</evidence>
<reference evidence="2" key="2">
    <citation type="journal article" date="2000" name="Genome Res.">
        <title>Normalization and subtraction of cap-trapper-selected cDNAs to prepare full-length cDNA libraries for rapid discovery of new genes.</title>
        <authorList>
            <person name="Carninci P."/>
            <person name="Shibata Y."/>
            <person name="Hayatsu N."/>
            <person name="Sugahara Y."/>
            <person name="Shibata K."/>
            <person name="Itoh M."/>
            <person name="Konno H."/>
            <person name="Okazaki Y."/>
            <person name="Muramatsu M."/>
            <person name="Hayashizaki Y."/>
        </authorList>
    </citation>
    <scope>NUCLEOTIDE SEQUENCE</scope>
    <source>
        <strain evidence="2">C57BL/6J</strain>
        <tissue evidence="2">Retina</tissue>
    </source>
</reference>
<reference evidence="2" key="4">
    <citation type="journal article" date="2001" name="Nature">
        <title>Functional annotation of a full-length mouse cDNA collection.</title>
        <authorList>
            <consortium name="The RIKEN Genome Exploration Research Group Phase II Team and the FANTOM Consortium"/>
        </authorList>
    </citation>
    <scope>NUCLEOTIDE SEQUENCE</scope>
    <source>
        <strain evidence="2">C57BL/6J</strain>
        <tissue evidence="2">Retina</tissue>
    </source>
</reference>
<dbReference type="iPTMnet" id="Q8C8W6"/>
<dbReference type="PhosphoSitePlus" id="Q8C8W6"/>
<gene>
    <name evidence="3" type="primary">Six3os1</name>
</gene>
<evidence type="ECO:0000313" key="2">
    <source>
        <dbReference type="EMBL" id="BAC31870.1"/>
    </source>
</evidence>
<dbReference type="AGR" id="MGI:1925118"/>
<proteinExistence type="evidence at transcript level"/>
<evidence type="ECO:0000256" key="1">
    <source>
        <dbReference type="SAM" id="MobiDB-lite"/>
    </source>
</evidence>
<sequence length="199" mass="21452">MALVPTEVTCTDKSVATLQPWPTGSAGRNAAFELGSVQSCSAGHLFTNISCNPALITSHTVRGLCGKHTSSLFGATGKAQESESQKAWDSYTQFTHAQPGTADPNGQEGLSWGQRLFRALGHWKTERLLGSGWSGPPRKLQTKELGADRQGGRRGAQYSGGEAPKPFRDSDYFPLNNNNNNNKNNNNNCSLPLISPPFF</sequence>
<reference evidence="2" key="5">
    <citation type="submission" date="2001-07" db="EMBL/GenBank/DDBJ databases">
        <authorList>
            <person name="Adachi J."/>
            <person name="Aizawa K."/>
            <person name="Akimura T."/>
            <person name="Arakawa T."/>
            <person name="Bono H."/>
            <person name="Carninci P."/>
            <person name="Fukuda S."/>
            <person name="Furuno M."/>
            <person name="Hanagaki T."/>
            <person name="Hara A."/>
            <person name="Hashizume W."/>
            <person name="Hayashida K."/>
            <person name="Hayatsu N."/>
            <person name="Hiramoto K."/>
            <person name="Hiraoka T."/>
            <person name="Hirozane T."/>
            <person name="Hori F."/>
            <person name="Imotani K."/>
            <person name="Ishii Y."/>
            <person name="Itoh M."/>
            <person name="Kagawa I."/>
            <person name="Kasukawa T."/>
            <person name="Katoh H."/>
            <person name="Kawai J."/>
            <person name="Kojima Y."/>
            <person name="Kondo S."/>
            <person name="Konno H."/>
            <person name="Kouda M."/>
            <person name="Koya S."/>
            <person name="Kurihara C."/>
            <person name="Matsuyama T."/>
            <person name="Miyazaki A."/>
            <person name="Murata M."/>
            <person name="Nakamura M."/>
            <person name="Nishi K."/>
            <person name="Nomura K."/>
            <person name="Numazaki R."/>
            <person name="Ohno M."/>
            <person name="Ohsato N."/>
            <person name="Okazaki Y."/>
            <person name="Saito R."/>
            <person name="Saitoh H."/>
            <person name="Sakai C."/>
            <person name="Sakai K."/>
            <person name="Sakazume N."/>
            <person name="Sano H."/>
            <person name="Sasaki D."/>
            <person name="Shibata K."/>
            <person name="Shinagawa A."/>
            <person name="Shiraki T."/>
            <person name="Sogabe Y."/>
            <person name="Tagami M."/>
            <person name="Tagawa A."/>
            <person name="Takahashi F."/>
            <person name="Takaku-Akahira S."/>
            <person name="Takeda Y."/>
            <person name="Tanaka T."/>
            <person name="Tomaru A."/>
            <person name="Toya T."/>
            <person name="Yasunishi A."/>
            <person name="Muramatsu M."/>
            <person name="Hayashizaki Y."/>
        </authorList>
    </citation>
    <scope>NUCLEOTIDE SEQUENCE</scope>
    <source>
        <strain evidence="2">C57BL/6J</strain>
        <tissue evidence="2">Retina</tissue>
    </source>
</reference>
<dbReference type="AlphaFoldDB" id="Q8C8W6"/>
<protein>
    <submittedName>
        <fullName evidence="2">Uncharacterized protein</fullName>
    </submittedName>
</protein>
<feature type="compositionally biased region" description="Basic and acidic residues" evidence="1">
    <location>
        <begin position="141"/>
        <end position="151"/>
    </location>
</feature>
<dbReference type="EMBL" id="AK044330">
    <property type="protein sequence ID" value="BAC31870.1"/>
    <property type="molecule type" value="mRNA"/>
</dbReference>
<reference evidence="2" key="6">
    <citation type="journal article" date="2002" name="Nature">
        <title>Analysis of the mouse transcriptome based on functional annotation of 60,770 full-length cDNAs.</title>
        <authorList>
            <consortium name="The FANTOM Consortium and the RIKEN Genome Exploration Research Group Phase I and II Team"/>
        </authorList>
    </citation>
    <scope>NUCLEOTIDE SEQUENCE</scope>
    <source>
        <strain evidence="2">C57BL/6J</strain>
        <tissue evidence="2">Retina</tissue>
    </source>
</reference>
<reference evidence="2" key="8">
    <citation type="journal article" date="2005" name="Science">
        <title>Antisense Transcription in the Mammalian Transcriptome.</title>
        <authorList>
            <consortium name="RIKEN Genome Exploration Research Group and Genome Science Group (Genome Network Project Core Group) and the FANTOM Consortium"/>
        </authorList>
    </citation>
    <scope>NUCLEOTIDE SEQUENCE</scope>
    <source>
        <strain evidence="2">C57BL/6J</strain>
        <tissue evidence="2">Retina</tissue>
    </source>
</reference>
<dbReference type="MGI" id="MGI:1925118">
    <property type="gene designation" value="Six3os1"/>
</dbReference>
<reference evidence="2" key="3">
    <citation type="journal article" date="2000" name="Genome Res.">
        <title>RIKEN integrated sequence analysis (RISA) system--384-format sequencing pipeline with 384 multicapillary sequencer.</title>
        <authorList>
            <person name="Shibata K."/>
            <person name="Itoh M."/>
            <person name="Aizawa K."/>
            <person name="Nagaoka S."/>
            <person name="Sasaki N."/>
            <person name="Carninci P."/>
            <person name="Konno H."/>
            <person name="Akiyama J."/>
            <person name="Nishi K."/>
            <person name="Kitsunai T."/>
            <person name="Tashiro H."/>
            <person name="Itoh M."/>
            <person name="Sumi N."/>
            <person name="Ishii Y."/>
            <person name="Nakamura S."/>
            <person name="Hazama M."/>
            <person name="Nishine T."/>
            <person name="Harada A."/>
            <person name="Yamamoto R."/>
            <person name="Matsumoto H."/>
            <person name="Sakaguchi S."/>
            <person name="Ikegami T."/>
            <person name="Kashiwagi K."/>
            <person name="Fujiwake S."/>
            <person name="Inoue K."/>
            <person name="Togawa Y."/>
            <person name="Izawa M."/>
            <person name="Ohara E."/>
            <person name="Watahiki M."/>
            <person name="Yoneda Y."/>
            <person name="Ishikawa T."/>
            <person name="Ozawa K."/>
            <person name="Tanaka T."/>
            <person name="Matsuura S."/>
            <person name="Kawai J."/>
            <person name="Okazaki Y."/>
            <person name="Muramatsu M."/>
            <person name="Inoue Y."/>
            <person name="Kira A."/>
            <person name="Hayashizaki Y."/>
        </authorList>
    </citation>
    <scope>NUCLEOTIDE SEQUENCE</scope>
    <source>
        <strain evidence="2">C57BL/6J</strain>
        <tissue evidence="2">Retina</tissue>
    </source>
</reference>
<reference evidence="2" key="1">
    <citation type="journal article" date="1999" name="Methods Enzymol.">
        <title>High-efficiency full-length cDNA cloning.</title>
        <authorList>
            <person name="Carninci P."/>
            <person name="Hayashizaki Y."/>
        </authorList>
    </citation>
    <scope>NUCLEOTIDE SEQUENCE</scope>
    <source>
        <strain evidence="2">C57BL/6J</strain>
        <tissue evidence="2">Retina</tissue>
    </source>
</reference>
<feature type="region of interest" description="Disordered" evidence="1">
    <location>
        <begin position="128"/>
        <end position="199"/>
    </location>
</feature>
<organism evidence="2">
    <name type="scientific">Mus musculus</name>
    <name type="common">Mouse</name>
    <dbReference type="NCBI Taxonomy" id="10090"/>
    <lineage>
        <taxon>Eukaryota</taxon>
        <taxon>Metazoa</taxon>
        <taxon>Chordata</taxon>
        <taxon>Craniata</taxon>
        <taxon>Vertebrata</taxon>
        <taxon>Euteleostomi</taxon>
        <taxon>Mammalia</taxon>
        <taxon>Eutheria</taxon>
        <taxon>Euarchontoglires</taxon>
        <taxon>Glires</taxon>
        <taxon>Rodentia</taxon>
        <taxon>Myomorpha</taxon>
        <taxon>Muroidea</taxon>
        <taxon>Muridae</taxon>
        <taxon>Murinae</taxon>
        <taxon>Mus</taxon>
        <taxon>Mus</taxon>
    </lineage>
</organism>
<reference evidence="2" key="7">
    <citation type="journal article" date="2005" name="Science">
        <title>The Transcriptional Landscape of the Mammalian Genome.</title>
        <authorList>
            <consortium name="The FANTOM Consortium"/>
            <consortium name="Riken Genome Exploration Research Group and Genome Science Group (Genome Network Project Core Group)"/>
        </authorList>
    </citation>
    <scope>NUCLEOTIDE SEQUENCE</scope>
    <source>
        <strain evidence="2">C57BL/6J</strain>
        <tissue evidence="2">Retina</tissue>
    </source>
</reference>